<dbReference type="PANTHER" id="PTHR11533:SF297">
    <property type="entry name" value="AMINOPEPTIDASE N"/>
    <property type="match status" value="1"/>
</dbReference>
<reference evidence="17" key="1">
    <citation type="journal article" date="2019" name="Int. J. Syst. Evol. Microbiol.">
        <title>The Global Catalogue of Microorganisms (GCM) 10K type strain sequencing project: providing services to taxonomists for standard genome sequencing and annotation.</title>
        <authorList>
            <consortium name="The Broad Institute Genomics Platform"/>
            <consortium name="The Broad Institute Genome Sequencing Center for Infectious Disease"/>
            <person name="Wu L."/>
            <person name="Ma J."/>
        </authorList>
    </citation>
    <scope>NUCLEOTIDE SEQUENCE [LARGE SCALE GENOMIC DNA]</scope>
    <source>
        <strain evidence="17">CGMCC 4.7246</strain>
    </source>
</reference>
<dbReference type="RefSeq" id="WP_380640630.1">
    <property type="nucleotide sequence ID" value="NZ_JBHSQO010000043.1"/>
</dbReference>
<dbReference type="Gene3D" id="1.10.390.10">
    <property type="entry name" value="Neutral Protease Domain 2"/>
    <property type="match status" value="1"/>
</dbReference>
<protein>
    <recommendedName>
        <fullName evidence="5">Aminopeptidase N</fullName>
        <ecNumber evidence="4">3.4.11.2</ecNumber>
    </recommendedName>
    <alternativeName>
        <fullName evidence="11">Alanine aminopeptidase</fullName>
    </alternativeName>
    <alternativeName>
        <fullName evidence="12">Lysyl aminopeptidase</fullName>
    </alternativeName>
</protein>
<keyword evidence="7" id="KW-0479">Metal-binding</keyword>
<evidence type="ECO:0000256" key="8">
    <source>
        <dbReference type="ARBA" id="ARBA00022801"/>
    </source>
</evidence>
<evidence type="ECO:0000256" key="1">
    <source>
        <dbReference type="ARBA" id="ARBA00000098"/>
    </source>
</evidence>
<keyword evidence="6" id="KW-0645">Protease</keyword>
<keyword evidence="10" id="KW-0482">Metalloprotease</keyword>
<dbReference type="PANTHER" id="PTHR11533">
    <property type="entry name" value="PROTEASE M1 ZINC METALLOPROTEASE"/>
    <property type="match status" value="1"/>
</dbReference>
<comment type="caution">
    <text evidence="16">The sequence shown here is derived from an EMBL/GenBank/DDBJ whole genome shotgun (WGS) entry which is preliminary data.</text>
</comment>
<evidence type="ECO:0000256" key="11">
    <source>
        <dbReference type="ARBA" id="ARBA00029811"/>
    </source>
</evidence>
<evidence type="ECO:0000313" key="16">
    <source>
        <dbReference type="EMBL" id="MFC6093431.1"/>
    </source>
</evidence>
<dbReference type="InterPro" id="IPR027268">
    <property type="entry name" value="Peptidase_M4/M1_CTD_sf"/>
</dbReference>
<proteinExistence type="inferred from homology"/>
<feature type="chain" id="PRO_5046203485" description="Aminopeptidase N" evidence="13">
    <location>
        <begin position="24"/>
        <end position="476"/>
    </location>
</feature>
<dbReference type="InterPro" id="IPR014782">
    <property type="entry name" value="Peptidase_M1_dom"/>
</dbReference>
<feature type="signal peptide" evidence="13">
    <location>
        <begin position="1"/>
        <end position="23"/>
    </location>
</feature>
<comment type="cofactor">
    <cofactor evidence="2">
        <name>Zn(2+)</name>
        <dbReference type="ChEBI" id="CHEBI:29105"/>
    </cofactor>
</comment>
<dbReference type="Proteomes" id="UP001596220">
    <property type="component" value="Unassembled WGS sequence"/>
</dbReference>
<evidence type="ECO:0000256" key="6">
    <source>
        <dbReference type="ARBA" id="ARBA00022670"/>
    </source>
</evidence>
<name>A0ABW1PEI3_9PSEU</name>
<accession>A0ABW1PEI3</accession>
<evidence type="ECO:0000256" key="10">
    <source>
        <dbReference type="ARBA" id="ARBA00023049"/>
    </source>
</evidence>
<evidence type="ECO:0000256" key="7">
    <source>
        <dbReference type="ARBA" id="ARBA00022723"/>
    </source>
</evidence>
<dbReference type="InterPro" id="IPR045357">
    <property type="entry name" value="Aminopeptidase_N-like_N"/>
</dbReference>
<evidence type="ECO:0000256" key="12">
    <source>
        <dbReference type="ARBA" id="ARBA00031533"/>
    </source>
</evidence>
<keyword evidence="13" id="KW-0732">Signal</keyword>
<comment type="similarity">
    <text evidence="3">Belongs to the peptidase M1 family.</text>
</comment>
<dbReference type="Pfam" id="PF01433">
    <property type="entry name" value="Peptidase_M1"/>
    <property type="match status" value="1"/>
</dbReference>
<keyword evidence="17" id="KW-1185">Reference proteome</keyword>
<dbReference type="EC" id="3.4.11.2" evidence="4"/>
<evidence type="ECO:0000256" key="9">
    <source>
        <dbReference type="ARBA" id="ARBA00022833"/>
    </source>
</evidence>
<dbReference type="EMBL" id="JBHSQO010000043">
    <property type="protein sequence ID" value="MFC6093431.1"/>
    <property type="molecule type" value="Genomic_DNA"/>
</dbReference>
<keyword evidence="16" id="KW-0031">Aminopeptidase</keyword>
<dbReference type="GO" id="GO:0004177">
    <property type="term" value="F:aminopeptidase activity"/>
    <property type="evidence" value="ECO:0007669"/>
    <property type="project" value="UniProtKB-KW"/>
</dbReference>
<dbReference type="Gene3D" id="2.60.40.1730">
    <property type="entry name" value="tricorn interacting facor f3 domain"/>
    <property type="match status" value="1"/>
</dbReference>
<dbReference type="InterPro" id="IPR001930">
    <property type="entry name" value="Peptidase_M1"/>
</dbReference>
<dbReference type="CDD" id="cd09603">
    <property type="entry name" value="M1_APN_like"/>
    <property type="match status" value="1"/>
</dbReference>
<feature type="domain" description="Peptidase M1 membrane alanine aminopeptidase" evidence="14">
    <location>
        <begin position="308"/>
        <end position="450"/>
    </location>
</feature>
<evidence type="ECO:0000256" key="13">
    <source>
        <dbReference type="SAM" id="SignalP"/>
    </source>
</evidence>
<evidence type="ECO:0000259" key="15">
    <source>
        <dbReference type="Pfam" id="PF17900"/>
    </source>
</evidence>
<feature type="domain" description="Aminopeptidase N-like N-terminal" evidence="15">
    <location>
        <begin position="48"/>
        <end position="216"/>
    </location>
</feature>
<dbReference type="Pfam" id="PF17900">
    <property type="entry name" value="Peptidase_M1_N"/>
    <property type="match status" value="1"/>
</dbReference>
<dbReference type="InterPro" id="IPR042097">
    <property type="entry name" value="Aminopeptidase_N-like_N_sf"/>
</dbReference>
<dbReference type="SUPFAM" id="SSF55486">
    <property type="entry name" value="Metalloproteases ('zincins'), catalytic domain"/>
    <property type="match status" value="1"/>
</dbReference>
<gene>
    <name evidence="16" type="ORF">ACFP3R_29530</name>
</gene>
<evidence type="ECO:0000256" key="5">
    <source>
        <dbReference type="ARBA" id="ARBA00015611"/>
    </source>
</evidence>
<dbReference type="SUPFAM" id="SSF63737">
    <property type="entry name" value="Leukotriene A4 hydrolase N-terminal domain"/>
    <property type="match status" value="1"/>
</dbReference>
<organism evidence="16 17">
    <name type="scientific">Saccharothrix lopnurensis</name>
    <dbReference type="NCBI Taxonomy" id="1670621"/>
    <lineage>
        <taxon>Bacteria</taxon>
        <taxon>Bacillati</taxon>
        <taxon>Actinomycetota</taxon>
        <taxon>Actinomycetes</taxon>
        <taxon>Pseudonocardiales</taxon>
        <taxon>Pseudonocardiaceae</taxon>
        <taxon>Saccharothrix</taxon>
    </lineage>
</organism>
<dbReference type="PRINTS" id="PR00756">
    <property type="entry name" value="ALADIPTASE"/>
</dbReference>
<evidence type="ECO:0000256" key="3">
    <source>
        <dbReference type="ARBA" id="ARBA00010136"/>
    </source>
</evidence>
<evidence type="ECO:0000256" key="2">
    <source>
        <dbReference type="ARBA" id="ARBA00001947"/>
    </source>
</evidence>
<evidence type="ECO:0000313" key="17">
    <source>
        <dbReference type="Proteomes" id="UP001596220"/>
    </source>
</evidence>
<comment type="catalytic activity">
    <reaction evidence="1">
        <text>Release of an N-terminal amino acid, Xaa-|-Yaa- from a peptide, amide or arylamide. Xaa is preferably Ala, but may be most amino acids including Pro (slow action). When a terminal hydrophobic residue is followed by a prolyl residue, the two may be released as an intact Xaa-Pro dipeptide.</text>
        <dbReference type="EC" id="3.4.11.2"/>
    </reaction>
</comment>
<evidence type="ECO:0000256" key="4">
    <source>
        <dbReference type="ARBA" id="ARBA00012564"/>
    </source>
</evidence>
<sequence>MGATLTGAVVAALVLAAVAPAHAAGPGPAGFGDPYYPLAGGGGYDVGHYDLRLAYEPATDVLTGTTTVRLTTTTGLSSVNFDFALPVRSARVNGRDVGFAQHDHELLVGAGGDVPAGTELTFVIGYSASPSDTHAEVPVTRWKRTPDGALAIAAPTMSPWWYPSNDHPGDKATYDVSITVPDGVEAISNGELLGTYPRGDGRTTWGWFSGEPQTTYATFLAIGQFDVRRSTTGDGRRVLTAYSTALSGTAARESVERTPELVRFLEGRFGPYPFADLGGLVTPHTSSALETRTRPAYPARAFRDGPNTYVVVHELAHQWFGNSVSMSRWSDIWLGEGFATYAEWLWSEANGQGTARELADWTHRHYPADHEVWDVAVADPTPRYQYGAAVHERGALALQALRTEVGDEVFFRTLRTWAGRGAGGHGTSVGFAALAEEVAGRDLDGLFGTWVFGAGKPVLATAVAAEPASFRQVHRR</sequence>
<dbReference type="InterPro" id="IPR050344">
    <property type="entry name" value="Peptidase_M1_aminopeptidases"/>
</dbReference>
<keyword evidence="8 16" id="KW-0378">Hydrolase</keyword>
<keyword evidence="9" id="KW-0862">Zinc</keyword>
<evidence type="ECO:0000259" key="14">
    <source>
        <dbReference type="Pfam" id="PF01433"/>
    </source>
</evidence>